<evidence type="ECO:0000313" key="3">
    <source>
        <dbReference type="Proteomes" id="UP001085076"/>
    </source>
</evidence>
<reference evidence="2" key="2">
    <citation type="journal article" date="2022" name="Hortic Res">
        <title>The genome of Dioscorea zingiberensis sheds light on the biosynthesis, origin and evolution of the medicinally important diosgenin saponins.</title>
        <authorList>
            <person name="Li Y."/>
            <person name="Tan C."/>
            <person name="Li Z."/>
            <person name="Guo J."/>
            <person name="Li S."/>
            <person name="Chen X."/>
            <person name="Wang C."/>
            <person name="Dai X."/>
            <person name="Yang H."/>
            <person name="Song W."/>
            <person name="Hou L."/>
            <person name="Xu J."/>
            <person name="Tong Z."/>
            <person name="Xu A."/>
            <person name="Yuan X."/>
            <person name="Wang W."/>
            <person name="Yang Q."/>
            <person name="Chen L."/>
            <person name="Sun Z."/>
            <person name="Wang K."/>
            <person name="Pan B."/>
            <person name="Chen J."/>
            <person name="Bao Y."/>
            <person name="Liu F."/>
            <person name="Qi X."/>
            <person name="Gang D.R."/>
            <person name="Wen J."/>
            <person name="Li J."/>
        </authorList>
    </citation>
    <scope>NUCLEOTIDE SEQUENCE</scope>
    <source>
        <strain evidence="2">Dzin_1.0</strain>
    </source>
</reference>
<reference evidence="2" key="1">
    <citation type="submission" date="2021-03" db="EMBL/GenBank/DDBJ databases">
        <authorList>
            <person name="Li Z."/>
            <person name="Yang C."/>
        </authorList>
    </citation>
    <scope>NUCLEOTIDE SEQUENCE</scope>
    <source>
        <strain evidence="2">Dzin_1.0</strain>
        <tissue evidence="2">Leaf</tissue>
    </source>
</reference>
<evidence type="ECO:0000256" key="1">
    <source>
        <dbReference type="SAM" id="MobiDB-lite"/>
    </source>
</evidence>
<dbReference type="EMBL" id="JAGGNH010000003">
    <property type="protein sequence ID" value="KAJ0978593.1"/>
    <property type="molecule type" value="Genomic_DNA"/>
</dbReference>
<feature type="region of interest" description="Disordered" evidence="1">
    <location>
        <begin position="83"/>
        <end position="102"/>
    </location>
</feature>
<comment type="caution">
    <text evidence="2">The sequence shown here is derived from an EMBL/GenBank/DDBJ whole genome shotgun (WGS) entry which is preliminary data.</text>
</comment>
<name>A0A9D5CUE6_9LILI</name>
<protein>
    <submittedName>
        <fullName evidence="2">Uncharacterized protein</fullName>
    </submittedName>
</protein>
<proteinExistence type="predicted"/>
<feature type="compositionally biased region" description="Basic and acidic residues" evidence="1">
    <location>
        <begin position="83"/>
        <end position="93"/>
    </location>
</feature>
<sequence length="102" mass="11754">MWTPAAPWRWQAPSWLFPSTFSTRPTSFHGSHPWPPSSGINQRTKEVQDLRGDTVNRARRARRDLLIVFFQQKSDGFTAAERDGSTISYRDDDTAMNNKDQV</sequence>
<keyword evidence="3" id="KW-1185">Reference proteome</keyword>
<gene>
    <name evidence="2" type="ORF">J5N97_014067</name>
</gene>
<dbReference type="AlphaFoldDB" id="A0A9D5CUE6"/>
<evidence type="ECO:0000313" key="2">
    <source>
        <dbReference type="EMBL" id="KAJ0978593.1"/>
    </source>
</evidence>
<dbReference type="Proteomes" id="UP001085076">
    <property type="component" value="Miscellaneous, Linkage group lg03"/>
</dbReference>
<organism evidence="2 3">
    <name type="scientific">Dioscorea zingiberensis</name>
    <dbReference type="NCBI Taxonomy" id="325984"/>
    <lineage>
        <taxon>Eukaryota</taxon>
        <taxon>Viridiplantae</taxon>
        <taxon>Streptophyta</taxon>
        <taxon>Embryophyta</taxon>
        <taxon>Tracheophyta</taxon>
        <taxon>Spermatophyta</taxon>
        <taxon>Magnoliopsida</taxon>
        <taxon>Liliopsida</taxon>
        <taxon>Dioscoreales</taxon>
        <taxon>Dioscoreaceae</taxon>
        <taxon>Dioscorea</taxon>
    </lineage>
</organism>
<accession>A0A9D5CUE6</accession>